<evidence type="ECO:0000259" key="4">
    <source>
        <dbReference type="Pfam" id="PF13193"/>
    </source>
</evidence>
<organism evidence="5 6">
    <name type="scientific">Caldalkalibacillus uzonensis</name>
    <dbReference type="NCBI Taxonomy" id="353224"/>
    <lineage>
        <taxon>Bacteria</taxon>
        <taxon>Bacillati</taxon>
        <taxon>Bacillota</taxon>
        <taxon>Bacilli</taxon>
        <taxon>Bacillales</taxon>
        <taxon>Bacillaceae</taxon>
        <taxon>Caldalkalibacillus</taxon>
    </lineage>
</organism>
<evidence type="ECO:0000313" key="5">
    <source>
        <dbReference type="EMBL" id="MDQ0337912.1"/>
    </source>
</evidence>
<dbReference type="PANTHER" id="PTHR43201:SF5">
    <property type="entry name" value="MEDIUM-CHAIN ACYL-COA LIGASE ACSF2, MITOCHONDRIAL"/>
    <property type="match status" value="1"/>
</dbReference>
<dbReference type="CDD" id="cd05934">
    <property type="entry name" value="FACL_DitJ_like"/>
    <property type="match status" value="1"/>
</dbReference>
<evidence type="ECO:0000256" key="2">
    <source>
        <dbReference type="ARBA" id="ARBA00022598"/>
    </source>
</evidence>
<dbReference type="Gene3D" id="3.30.300.30">
    <property type="match status" value="1"/>
</dbReference>
<dbReference type="Gene3D" id="3.40.50.12780">
    <property type="entry name" value="N-terminal domain of ligase-like"/>
    <property type="match status" value="1"/>
</dbReference>
<dbReference type="InterPro" id="IPR020845">
    <property type="entry name" value="AMP-binding_CS"/>
</dbReference>
<evidence type="ECO:0000256" key="1">
    <source>
        <dbReference type="ARBA" id="ARBA00006432"/>
    </source>
</evidence>
<dbReference type="Pfam" id="PF00501">
    <property type="entry name" value="AMP-binding"/>
    <property type="match status" value="1"/>
</dbReference>
<name>A0ABU0CNB7_9BACI</name>
<dbReference type="SUPFAM" id="SSF56801">
    <property type="entry name" value="Acetyl-CoA synthetase-like"/>
    <property type="match status" value="1"/>
</dbReference>
<dbReference type="Proteomes" id="UP001232445">
    <property type="component" value="Unassembled WGS sequence"/>
</dbReference>
<comment type="similarity">
    <text evidence="1">Belongs to the ATP-dependent AMP-binding enzyme family.</text>
</comment>
<dbReference type="PROSITE" id="PS00455">
    <property type="entry name" value="AMP_BINDING"/>
    <property type="match status" value="1"/>
</dbReference>
<accession>A0ABU0CNB7</accession>
<dbReference type="InterPro" id="IPR045851">
    <property type="entry name" value="AMP-bd_C_sf"/>
</dbReference>
<comment type="caution">
    <text evidence="5">The sequence shown here is derived from an EMBL/GenBank/DDBJ whole genome shotgun (WGS) entry which is preliminary data.</text>
</comment>
<feature type="domain" description="AMP-binding enzyme C-terminal" evidence="4">
    <location>
        <begin position="430"/>
        <end position="503"/>
    </location>
</feature>
<protein>
    <submittedName>
        <fullName evidence="5">Crotonobetaine/carnitine-CoA ligase</fullName>
        <ecNumber evidence="5">6.2.1.-</ecNumber>
    </submittedName>
</protein>
<keyword evidence="6" id="KW-1185">Reference proteome</keyword>
<sequence>MNLYQFLLQQIEKSPDKIYLRFKDQQITYASLYDRVNRMAAGLERVGIQEGDTVCLMLDNCPEYLDIWFALSSLGAVKVPLNVHLKGEGLRYILDHSDCKLIIAHPQYQAKILDKLPESLRGVKIVLAGADEQGQKLLSTQSNNACPVLEWQELTATDLQPQRTCAVRGQDVNSILYTSGTTGLPKGVMLSHHAYVNAGEAFAREMIGARPGDILFTNLPLFHVNAHTTTVLGSISVNATIALEKRFSASRFWQDIRYHQATMFNALGSMITILCKQPENEDDRDNPVRLAACAATPKEFWSYFEKRFDLRIVEGYGLTETAGFCMANPLQANRPPSIGRPLSYIEMQVVNDQGEKAAPGEVGEILIRSDQPHTLMEGYYKNPEATCEAMAGGWFHSGDRGYQDEEGYFYFVDRIKQCIRRRGENISSWEIEKVVNTHPKVLESAAVGVPSELGEEDVKIFVIVREGEQLSPEELLDWCQERMAYFMVPRYVEFTNAFPKTATERIQKFKLKEMGIGNAWDREKAGYVVKRD</sequence>
<dbReference type="Pfam" id="PF13193">
    <property type="entry name" value="AMP-binding_C"/>
    <property type="match status" value="1"/>
</dbReference>
<proteinExistence type="inferred from homology"/>
<dbReference type="GO" id="GO:0016874">
    <property type="term" value="F:ligase activity"/>
    <property type="evidence" value="ECO:0007669"/>
    <property type="project" value="UniProtKB-KW"/>
</dbReference>
<evidence type="ECO:0000313" key="6">
    <source>
        <dbReference type="Proteomes" id="UP001232445"/>
    </source>
</evidence>
<dbReference type="RefSeq" id="WP_307335421.1">
    <property type="nucleotide sequence ID" value="NZ_JAUSUQ010000002.1"/>
</dbReference>
<evidence type="ECO:0000259" key="3">
    <source>
        <dbReference type="Pfam" id="PF00501"/>
    </source>
</evidence>
<reference evidence="5 6" key="1">
    <citation type="submission" date="2023-07" db="EMBL/GenBank/DDBJ databases">
        <title>Genomic Encyclopedia of Type Strains, Phase IV (KMG-IV): sequencing the most valuable type-strain genomes for metagenomic binning, comparative biology and taxonomic classification.</title>
        <authorList>
            <person name="Goeker M."/>
        </authorList>
    </citation>
    <scope>NUCLEOTIDE SEQUENCE [LARGE SCALE GENOMIC DNA]</scope>
    <source>
        <strain evidence="5 6">DSM 17740</strain>
    </source>
</reference>
<dbReference type="PANTHER" id="PTHR43201">
    <property type="entry name" value="ACYL-COA SYNTHETASE"/>
    <property type="match status" value="1"/>
</dbReference>
<dbReference type="InterPro" id="IPR000873">
    <property type="entry name" value="AMP-dep_synth/lig_dom"/>
</dbReference>
<dbReference type="InterPro" id="IPR042099">
    <property type="entry name" value="ANL_N_sf"/>
</dbReference>
<dbReference type="EMBL" id="JAUSUQ010000002">
    <property type="protein sequence ID" value="MDQ0337912.1"/>
    <property type="molecule type" value="Genomic_DNA"/>
</dbReference>
<feature type="domain" description="AMP-dependent synthetase/ligase" evidence="3">
    <location>
        <begin position="9"/>
        <end position="380"/>
    </location>
</feature>
<dbReference type="InterPro" id="IPR025110">
    <property type="entry name" value="AMP-bd_C"/>
</dbReference>
<gene>
    <name evidence="5" type="ORF">J2S00_000695</name>
</gene>
<dbReference type="EC" id="6.2.1.-" evidence="5"/>
<keyword evidence="2 5" id="KW-0436">Ligase</keyword>